<dbReference type="Proteomes" id="UP000054408">
    <property type="component" value="Unassembled WGS sequence"/>
</dbReference>
<evidence type="ECO:0000259" key="9">
    <source>
        <dbReference type="PROSITE" id="PS50011"/>
    </source>
</evidence>
<dbReference type="PANTHER" id="PTHR45998:SF2">
    <property type="entry name" value="SERINE_THREONINE-PROTEIN KINASE 16"/>
    <property type="match status" value="1"/>
</dbReference>
<dbReference type="InterPro" id="IPR052239">
    <property type="entry name" value="Ser/Thr-specific_kinases"/>
</dbReference>
<proteinExistence type="predicted"/>
<keyword evidence="2" id="KW-0723">Serine/threonine-protein kinase</keyword>
<feature type="domain" description="Protein kinase" evidence="9">
    <location>
        <begin position="25"/>
        <end position="316"/>
    </location>
</feature>
<dbReference type="AlphaFoldDB" id="A0A0L0DNL7"/>
<dbReference type="EC" id="2.7.11.1" evidence="1"/>
<dbReference type="EMBL" id="GL349477">
    <property type="protein sequence ID" value="KNC53013.1"/>
    <property type="molecule type" value="Genomic_DNA"/>
</dbReference>
<keyword evidence="11" id="KW-1185">Reference proteome</keyword>
<dbReference type="InterPro" id="IPR011009">
    <property type="entry name" value="Kinase-like_dom_sf"/>
</dbReference>
<evidence type="ECO:0000256" key="3">
    <source>
        <dbReference type="ARBA" id="ARBA00022679"/>
    </source>
</evidence>
<organism evidence="10 11">
    <name type="scientific">Thecamonas trahens ATCC 50062</name>
    <dbReference type="NCBI Taxonomy" id="461836"/>
    <lineage>
        <taxon>Eukaryota</taxon>
        <taxon>Apusozoa</taxon>
        <taxon>Apusomonadida</taxon>
        <taxon>Apusomonadidae</taxon>
        <taxon>Thecamonas</taxon>
    </lineage>
</organism>
<dbReference type="SMART" id="SM00220">
    <property type="entry name" value="S_TKc"/>
    <property type="match status" value="1"/>
</dbReference>
<reference evidence="10 11" key="1">
    <citation type="submission" date="2010-05" db="EMBL/GenBank/DDBJ databases">
        <title>The Genome Sequence of Thecamonas trahens ATCC 50062.</title>
        <authorList>
            <consortium name="The Broad Institute Genome Sequencing Platform"/>
            <person name="Russ C."/>
            <person name="Cuomo C."/>
            <person name="Shea T."/>
            <person name="Young S.K."/>
            <person name="Zeng Q."/>
            <person name="Koehrsen M."/>
            <person name="Haas B."/>
            <person name="Borodovsky M."/>
            <person name="Guigo R."/>
            <person name="Alvarado L."/>
            <person name="Berlin A."/>
            <person name="Bochicchio J."/>
            <person name="Borenstein D."/>
            <person name="Chapman S."/>
            <person name="Chen Z."/>
            <person name="Freedman E."/>
            <person name="Gellesch M."/>
            <person name="Goldberg J."/>
            <person name="Griggs A."/>
            <person name="Gujja S."/>
            <person name="Heilman E."/>
            <person name="Heiman D."/>
            <person name="Hepburn T."/>
            <person name="Howarth C."/>
            <person name="Jen D."/>
            <person name="Larson L."/>
            <person name="Mehta T."/>
            <person name="Park D."/>
            <person name="Pearson M."/>
            <person name="Roberts A."/>
            <person name="Saif S."/>
            <person name="Shenoy N."/>
            <person name="Sisk P."/>
            <person name="Stolte C."/>
            <person name="Sykes S."/>
            <person name="Thomson T."/>
            <person name="Walk T."/>
            <person name="White J."/>
            <person name="Yandava C."/>
            <person name="Burger G."/>
            <person name="Gray M.W."/>
            <person name="Holland P.W.H."/>
            <person name="King N."/>
            <person name="Lang F.B.F."/>
            <person name="Roger A.J."/>
            <person name="Ruiz-Trillo I."/>
            <person name="Lander E."/>
            <person name="Nusbaum C."/>
        </authorList>
    </citation>
    <scope>NUCLEOTIDE SEQUENCE [LARGE SCALE GENOMIC DNA]</scope>
    <source>
        <strain evidence="10 11">ATCC 50062</strain>
    </source>
</reference>
<dbReference type="PROSITE" id="PS50011">
    <property type="entry name" value="PROTEIN_KINASE_DOM"/>
    <property type="match status" value="1"/>
</dbReference>
<dbReference type="eggNOG" id="KOG2345">
    <property type="taxonomic scope" value="Eukaryota"/>
</dbReference>
<dbReference type="RefSeq" id="XP_013754899.1">
    <property type="nucleotide sequence ID" value="XM_013899445.1"/>
</dbReference>
<sequence>MGAILSLFRRSRPRERVVLASGREWRVGKVLARGGYSAVHAGTDATGEEQVAIKVISLVEGGTTEADVEGEVAAHRLVDHESLAPLIDAGRHPRALNQYLMVFPRYAASLADYVQKHADGNAEQLPQSLQRQLAAADLAALFLPVVRGVAALHAAGAVHRDIKPANIMLDADASAHLGWRPVLIDFGSVRPVAVDIPDRAVALEEQDRAAAHSTAHFRAPELFDVETGSVLGPAVDVFALGASLYSVAFIALAFDGTYTAALARLPVPDNVPADANQLLAICQDACAADVAARISLDELEARLVAVIDGSGSGGGV</sequence>
<accession>A0A0L0DNL7</accession>
<keyword evidence="6" id="KW-0067">ATP-binding</keyword>
<comment type="catalytic activity">
    <reaction evidence="8">
        <text>L-seryl-[protein] + ATP = O-phospho-L-seryl-[protein] + ADP + H(+)</text>
        <dbReference type="Rhea" id="RHEA:17989"/>
        <dbReference type="Rhea" id="RHEA-COMP:9863"/>
        <dbReference type="Rhea" id="RHEA-COMP:11604"/>
        <dbReference type="ChEBI" id="CHEBI:15378"/>
        <dbReference type="ChEBI" id="CHEBI:29999"/>
        <dbReference type="ChEBI" id="CHEBI:30616"/>
        <dbReference type="ChEBI" id="CHEBI:83421"/>
        <dbReference type="ChEBI" id="CHEBI:456216"/>
        <dbReference type="EC" id="2.7.11.1"/>
    </reaction>
</comment>
<evidence type="ECO:0000256" key="8">
    <source>
        <dbReference type="ARBA" id="ARBA00048679"/>
    </source>
</evidence>
<dbReference type="GO" id="GO:0005737">
    <property type="term" value="C:cytoplasm"/>
    <property type="evidence" value="ECO:0007669"/>
    <property type="project" value="TreeGrafter"/>
</dbReference>
<dbReference type="GO" id="GO:0005524">
    <property type="term" value="F:ATP binding"/>
    <property type="evidence" value="ECO:0007669"/>
    <property type="project" value="UniProtKB-KW"/>
</dbReference>
<dbReference type="OrthoDB" id="248923at2759"/>
<evidence type="ECO:0000256" key="2">
    <source>
        <dbReference type="ARBA" id="ARBA00022527"/>
    </source>
</evidence>
<evidence type="ECO:0000313" key="10">
    <source>
        <dbReference type="EMBL" id="KNC53013.1"/>
    </source>
</evidence>
<dbReference type="GeneID" id="25567701"/>
<evidence type="ECO:0000313" key="11">
    <source>
        <dbReference type="Proteomes" id="UP000054408"/>
    </source>
</evidence>
<comment type="catalytic activity">
    <reaction evidence="7">
        <text>L-threonyl-[protein] + ATP = O-phospho-L-threonyl-[protein] + ADP + H(+)</text>
        <dbReference type="Rhea" id="RHEA:46608"/>
        <dbReference type="Rhea" id="RHEA-COMP:11060"/>
        <dbReference type="Rhea" id="RHEA-COMP:11605"/>
        <dbReference type="ChEBI" id="CHEBI:15378"/>
        <dbReference type="ChEBI" id="CHEBI:30013"/>
        <dbReference type="ChEBI" id="CHEBI:30616"/>
        <dbReference type="ChEBI" id="CHEBI:61977"/>
        <dbReference type="ChEBI" id="CHEBI:456216"/>
        <dbReference type="EC" id="2.7.11.1"/>
    </reaction>
</comment>
<dbReference type="PANTHER" id="PTHR45998">
    <property type="entry name" value="SERINE/THREONINE-PROTEIN KINASE 16"/>
    <property type="match status" value="1"/>
</dbReference>
<protein>
    <recommendedName>
        <fullName evidence="1">non-specific serine/threonine protein kinase</fullName>
        <ecNumber evidence="1">2.7.11.1</ecNumber>
    </recommendedName>
</protein>
<evidence type="ECO:0000256" key="5">
    <source>
        <dbReference type="ARBA" id="ARBA00022777"/>
    </source>
</evidence>
<evidence type="ECO:0000256" key="1">
    <source>
        <dbReference type="ARBA" id="ARBA00012513"/>
    </source>
</evidence>
<evidence type="ECO:0000256" key="4">
    <source>
        <dbReference type="ARBA" id="ARBA00022741"/>
    </source>
</evidence>
<dbReference type="SUPFAM" id="SSF56112">
    <property type="entry name" value="Protein kinase-like (PK-like)"/>
    <property type="match status" value="1"/>
</dbReference>
<keyword evidence="3" id="KW-0808">Transferase</keyword>
<keyword evidence="4" id="KW-0547">Nucleotide-binding</keyword>
<evidence type="ECO:0000256" key="7">
    <source>
        <dbReference type="ARBA" id="ARBA00047899"/>
    </source>
</evidence>
<evidence type="ECO:0000256" key="6">
    <source>
        <dbReference type="ARBA" id="ARBA00022840"/>
    </source>
</evidence>
<gene>
    <name evidence="10" type="ORF">AMSG_09194</name>
</gene>
<keyword evidence="5 10" id="KW-0418">Kinase</keyword>
<dbReference type="GO" id="GO:0004674">
    <property type="term" value="F:protein serine/threonine kinase activity"/>
    <property type="evidence" value="ECO:0007669"/>
    <property type="project" value="UniProtKB-KW"/>
</dbReference>
<dbReference type="Pfam" id="PF00069">
    <property type="entry name" value="Pkinase"/>
    <property type="match status" value="1"/>
</dbReference>
<name>A0A0L0DNL7_THETB</name>
<dbReference type="InterPro" id="IPR000719">
    <property type="entry name" value="Prot_kinase_dom"/>
</dbReference>
<dbReference type="Gene3D" id="1.10.510.10">
    <property type="entry name" value="Transferase(Phosphotransferase) domain 1"/>
    <property type="match status" value="1"/>
</dbReference>